<feature type="transmembrane region" description="Helical" evidence="2">
    <location>
        <begin position="72"/>
        <end position="93"/>
    </location>
</feature>
<reference evidence="3" key="1">
    <citation type="journal article" date="2023" name="G3 (Bethesda)">
        <title>Whole genome assemblies of Zophobas morio and Tenebrio molitor.</title>
        <authorList>
            <person name="Kaur S."/>
            <person name="Stinson S.A."/>
            <person name="diCenzo G.C."/>
        </authorList>
    </citation>
    <scope>NUCLEOTIDE SEQUENCE</scope>
    <source>
        <strain evidence="3">QUZm001</strain>
    </source>
</reference>
<feature type="transmembrane region" description="Helical" evidence="2">
    <location>
        <begin position="333"/>
        <end position="356"/>
    </location>
</feature>
<evidence type="ECO:0000256" key="1">
    <source>
        <dbReference type="SAM" id="MobiDB-lite"/>
    </source>
</evidence>
<name>A0AA38M2K4_9CUCU</name>
<feature type="region of interest" description="Disordered" evidence="1">
    <location>
        <begin position="409"/>
        <end position="447"/>
    </location>
</feature>
<feature type="transmembrane region" description="Helical" evidence="2">
    <location>
        <begin position="6"/>
        <end position="26"/>
    </location>
</feature>
<sequence>MRPTNAQLLLLVNFLVTAGIVVPVFSKQILRNGGNYIVIGSVQSVVFVAQFISKDVIVGGLIEREKLYIIRMFTYCCFICFTLLLLVVSWWAVSFIRISYAFTTQILPYSKILVAKCEPRSRKIKIRNLLDVMRVSGLSVGSIAGGFIFEATKDFSSIATTSSVISLLTMIIVYQIDYNENEIERSESQIFSYGTTCNAQLLNLRETSITDEWYDVAVKLTYTCAFVNYFARFSFILCYNYPVNSIIIGWTRAYYNIVLFLSNFLVPFIKDRTHNPLDLLEKTLIICAFCLVGHSYAPTYKCYMVLYIPLLFTYTLSNALLEDDALDLKYNFPVYLACETMGNIIKIFAPFCIGVTRQWSGSGVTKLLTVIPAVIYTCMLTFRFLNKKERRQKYSVESEHEIRIVRSDESDSNFEIENSSSFEEEEQGPSTESNQNKLRKVTLVTGT</sequence>
<dbReference type="Proteomes" id="UP001168821">
    <property type="component" value="Unassembled WGS sequence"/>
</dbReference>
<keyword evidence="2" id="KW-0812">Transmembrane</keyword>
<keyword evidence="4" id="KW-1185">Reference proteome</keyword>
<dbReference type="AlphaFoldDB" id="A0AA38M2K4"/>
<feature type="transmembrane region" description="Helical" evidence="2">
    <location>
        <begin position="368"/>
        <end position="385"/>
    </location>
</feature>
<protein>
    <submittedName>
        <fullName evidence="3">Uncharacterized protein</fullName>
    </submittedName>
</protein>
<evidence type="ECO:0000313" key="4">
    <source>
        <dbReference type="Proteomes" id="UP001168821"/>
    </source>
</evidence>
<keyword evidence="2" id="KW-1133">Transmembrane helix</keyword>
<proteinExistence type="predicted"/>
<comment type="caution">
    <text evidence="3">The sequence shown here is derived from an EMBL/GenBank/DDBJ whole genome shotgun (WGS) entry which is preliminary data.</text>
</comment>
<organism evidence="3 4">
    <name type="scientific">Zophobas morio</name>
    <dbReference type="NCBI Taxonomy" id="2755281"/>
    <lineage>
        <taxon>Eukaryota</taxon>
        <taxon>Metazoa</taxon>
        <taxon>Ecdysozoa</taxon>
        <taxon>Arthropoda</taxon>
        <taxon>Hexapoda</taxon>
        <taxon>Insecta</taxon>
        <taxon>Pterygota</taxon>
        <taxon>Neoptera</taxon>
        <taxon>Endopterygota</taxon>
        <taxon>Coleoptera</taxon>
        <taxon>Polyphaga</taxon>
        <taxon>Cucujiformia</taxon>
        <taxon>Tenebrionidae</taxon>
        <taxon>Zophobas</taxon>
    </lineage>
</organism>
<gene>
    <name evidence="3" type="ORF">Zmor_028005</name>
</gene>
<evidence type="ECO:0000313" key="3">
    <source>
        <dbReference type="EMBL" id="KAJ3641498.1"/>
    </source>
</evidence>
<evidence type="ECO:0000256" key="2">
    <source>
        <dbReference type="SAM" id="Phobius"/>
    </source>
</evidence>
<feature type="transmembrane region" description="Helical" evidence="2">
    <location>
        <begin position="303"/>
        <end position="321"/>
    </location>
</feature>
<feature type="transmembrane region" description="Helical" evidence="2">
    <location>
        <begin position="33"/>
        <end position="52"/>
    </location>
</feature>
<dbReference type="Gene3D" id="1.20.1250.20">
    <property type="entry name" value="MFS general substrate transporter like domains"/>
    <property type="match status" value="1"/>
</dbReference>
<keyword evidence="2" id="KW-0472">Membrane</keyword>
<dbReference type="SUPFAM" id="SSF103473">
    <property type="entry name" value="MFS general substrate transporter"/>
    <property type="match status" value="2"/>
</dbReference>
<dbReference type="EMBL" id="JALNTZ010000009">
    <property type="protein sequence ID" value="KAJ3641498.1"/>
    <property type="molecule type" value="Genomic_DNA"/>
</dbReference>
<dbReference type="InterPro" id="IPR036259">
    <property type="entry name" value="MFS_trans_sf"/>
</dbReference>
<accession>A0AA38M2K4</accession>